<evidence type="ECO:0000256" key="4">
    <source>
        <dbReference type="ARBA" id="ARBA00022989"/>
    </source>
</evidence>
<evidence type="ECO:0008006" key="10">
    <source>
        <dbReference type="Google" id="ProtNLM"/>
    </source>
</evidence>
<feature type="transmembrane region" description="Helical" evidence="7">
    <location>
        <begin position="209"/>
        <end position="234"/>
    </location>
</feature>
<dbReference type="Pfam" id="PF00854">
    <property type="entry name" value="PTR2"/>
    <property type="match status" value="1"/>
</dbReference>
<dbReference type="GO" id="GO:0022857">
    <property type="term" value="F:transmembrane transporter activity"/>
    <property type="evidence" value="ECO:0000318"/>
    <property type="project" value="GO_Central"/>
</dbReference>
<feature type="transmembrane region" description="Helical" evidence="7">
    <location>
        <begin position="363"/>
        <end position="380"/>
    </location>
</feature>
<keyword evidence="4 7" id="KW-1133">Transmembrane helix</keyword>
<dbReference type="eggNOG" id="KOG1237">
    <property type="taxonomic scope" value="Eukaryota"/>
</dbReference>
<dbReference type="EMBL" id="KI394680">
    <property type="protein sequence ID" value="ERN01910.1"/>
    <property type="molecule type" value="Genomic_DNA"/>
</dbReference>
<dbReference type="SUPFAM" id="SSF103473">
    <property type="entry name" value="MFS general substrate transporter"/>
    <property type="match status" value="1"/>
</dbReference>
<protein>
    <recommendedName>
        <fullName evidence="10">Major facilitator superfamily (MFS) profile domain-containing protein</fullName>
    </recommendedName>
</protein>
<comment type="similarity">
    <text evidence="2">Belongs to the major facilitator superfamily. Proton-dependent oligopeptide transporter (POT/PTR) (TC 2.A.17) family.</text>
</comment>
<accession>W1P4M6</accession>
<feature type="transmembrane region" description="Helical" evidence="7">
    <location>
        <begin position="530"/>
        <end position="550"/>
    </location>
</feature>
<evidence type="ECO:0000256" key="5">
    <source>
        <dbReference type="ARBA" id="ARBA00023136"/>
    </source>
</evidence>
<feature type="transmembrane region" description="Helical" evidence="7">
    <location>
        <begin position="441"/>
        <end position="469"/>
    </location>
</feature>
<feature type="compositionally biased region" description="Basic and acidic residues" evidence="6">
    <location>
        <begin position="1"/>
        <end position="11"/>
    </location>
</feature>
<comment type="subcellular location">
    <subcellularLocation>
        <location evidence="1">Membrane</location>
        <topology evidence="1">Multi-pass membrane protein</topology>
    </subcellularLocation>
</comment>
<dbReference type="GO" id="GO:0016020">
    <property type="term" value="C:membrane"/>
    <property type="evidence" value="ECO:0000318"/>
    <property type="project" value="GO_Central"/>
</dbReference>
<evidence type="ECO:0000256" key="1">
    <source>
        <dbReference type="ARBA" id="ARBA00004141"/>
    </source>
</evidence>
<evidence type="ECO:0000256" key="2">
    <source>
        <dbReference type="ARBA" id="ARBA00005982"/>
    </source>
</evidence>
<keyword evidence="3 7" id="KW-0812">Transmembrane</keyword>
<organism evidence="8 9">
    <name type="scientific">Amborella trichopoda</name>
    <dbReference type="NCBI Taxonomy" id="13333"/>
    <lineage>
        <taxon>Eukaryota</taxon>
        <taxon>Viridiplantae</taxon>
        <taxon>Streptophyta</taxon>
        <taxon>Embryophyta</taxon>
        <taxon>Tracheophyta</taxon>
        <taxon>Spermatophyta</taxon>
        <taxon>Magnoliopsida</taxon>
        <taxon>Amborellales</taxon>
        <taxon>Amborellaceae</taxon>
        <taxon>Amborella</taxon>
    </lineage>
</organism>
<dbReference type="GO" id="GO:0055085">
    <property type="term" value="P:transmembrane transport"/>
    <property type="evidence" value="ECO:0000318"/>
    <property type="project" value="GO_Central"/>
</dbReference>
<dbReference type="PANTHER" id="PTHR11654">
    <property type="entry name" value="OLIGOPEPTIDE TRANSPORTER-RELATED"/>
    <property type="match status" value="1"/>
</dbReference>
<feature type="transmembrane region" description="Helical" evidence="7">
    <location>
        <begin position="26"/>
        <end position="44"/>
    </location>
</feature>
<feature type="region of interest" description="Disordered" evidence="6">
    <location>
        <begin position="1"/>
        <end position="20"/>
    </location>
</feature>
<feature type="transmembrane region" description="Helical" evidence="7">
    <location>
        <begin position="64"/>
        <end position="82"/>
    </location>
</feature>
<sequence length="561" mass="62375">MNQDGLIDRKGNPINKQKHGGPRASFLTHFLVLAVNIAMIPNILNTVTYLHETMYFDLAQASTTMTNFLGVTSLFALLGGFLSDSYIKRFTMILIFGPLEFLGYGMLAIQAHFGSLRPPQCDIGNEKSNCSPVQGGKAAMLYIALYTVALGEGCLRANIPSFGGDQFDENDIEESKQRSSFFNWYTFSISLGGAIGLVLIISLESSKGWDYGFAACSLVILVGWLVLVSGFPLYRHQSPSGSPLARIMQVTVVALKNRKLDLPENAEELNHGETKEDMVGVEVLSHTNDFKFLDKASILTSKKGKLSPCSVTQVEETKIIFRLVPIALSSIICYVPVTLLLTLTVQQGNTMNKKVGRIHISPASLFFIPITFQMLILFLYDRFIMPFGRRLIKDGSGITSLKRVGLGYFTTTISMCLAAMIEKKRKQVAIEHGMVEATTGIPMSVLWLGFQFFVLGIFDATSFVGLLEFFNSEVSKGMKSLGTAIFWCILGLGSLLGSFLVHLVNQFTRHSQGEGWLGGNNLNKNHLDRFYWLLALIGFISFINYLWWALQYSSRQFYTRV</sequence>
<reference evidence="9" key="1">
    <citation type="journal article" date="2013" name="Science">
        <title>The Amborella genome and the evolution of flowering plants.</title>
        <authorList>
            <consortium name="Amborella Genome Project"/>
        </authorList>
    </citation>
    <scope>NUCLEOTIDE SEQUENCE [LARGE SCALE GENOMIC DNA]</scope>
</reference>
<evidence type="ECO:0000256" key="7">
    <source>
        <dbReference type="SAM" id="Phobius"/>
    </source>
</evidence>
<feature type="transmembrane region" description="Helical" evidence="7">
    <location>
        <begin position="323"/>
        <end position="343"/>
    </location>
</feature>
<dbReference type="HOGENOM" id="CLU_009313_4_0_1"/>
<evidence type="ECO:0000313" key="9">
    <source>
        <dbReference type="Proteomes" id="UP000017836"/>
    </source>
</evidence>
<feature type="transmembrane region" description="Helical" evidence="7">
    <location>
        <begin position="481"/>
        <end position="504"/>
    </location>
</feature>
<evidence type="ECO:0000256" key="6">
    <source>
        <dbReference type="SAM" id="MobiDB-lite"/>
    </source>
</evidence>
<dbReference type="InterPro" id="IPR036259">
    <property type="entry name" value="MFS_trans_sf"/>
</dbReference>
<keyword evidence="5 7" id="KW-0472">Membrane</keyword>
<feature type="transmembrane region" description="Helical" evidence="7">
    <location>
        <begin position="182"/>
        <end position="203"/>
    </location>
</feature>
<dbReference type="InterPro" id="IPR000109">
    <property type="entry name" value="POT_fam"/>
</dbReference>
<gene>
    <name evidence="8" type="ORF">AMTR_s00089p00178270</name>
</gene>
<proteinExistence type="inferred from homology"/>
<dbReference type="AlphaFoldDB" id="W1P4M6"/>
<evidence type="ECO:0000313" key="8">
    <source>
        <dbReference type="EMBL" id="ERN01910.1"/>
    </source>
</evidence>
<name>W1P4M6_AMBTC</name>
<dbReference type="Gene3D" id="1.20.1250.20">
    <property type="entry name" value="MFS general substrate transporter like domains"/>
    <property type="match status" value="1"/>
</dbReference>
<keyword evidence="9" id="KW-1185">Reference proteome</keyword>
<dbReference type="OMA" id="YRHNPRI"/>
<evidence type="ECO:0000256" key="3">
    <source>
        <dbReference type="ARBA" id="ARBA00022692"/>
    </source>
</evidence>
<dbReference type="Gramene" id="ERN01910">
    <property type="protein sequence ID" value="ERN01910"/>
    <property type="gene ID" value="AMTR_s00089p00178270"/>
</dbReference>
<dbReference type="Proteomes" id="UP000017836">
    <property type="component" value="Unassembled WGS sequence"/>
</dbReference>